<sequence>MEIKNPTFQITLLWQSLFFLSFDLRILLPCPQFTLFSNLMSTASSPSWRTEPLSVGDILRGSSGRSYNIEEILRHRERPLPCVYRASAQGDTYIIKDVQQGDFDYQQELQKPLSAAPNVRTLVDTISDRELLVYPFLTGHLLCFMQKPVSYDLRKSILRSALTGLAELHDRNIIHTDIKPDNILVDYDETANQELQVRSVQIGDLESAALLPQNAVIAGVITGNQIWRSPEDWTRAKQDTASDIYSFGIVAIFVVLEKMVFCPRDEAPGLYGLLMHLGEENEYVERLGALVPEVKPRKPFALWEPVDPEFRDLILKMTNLDPAKRITAREALKHPWFREARAKDPGGLSWRRIKDYVASKLRSYM</sequence>
<dbReference type="Proteomes" id="UP000724584">
    <property type="component" value="Unassembled WGS sequence"/>
</dbReference>
<gene>
    <name evidence="1" type="ORF">F5144DRAFT_595828</name>
</gene>
<accession>A0ACB7NZ12</accession>
<keyword evidence="2" id="KW-1185">Reference proteome</keyword>
<proteinExistence type="predicted"/>
<organism evidence="1 2">
    <name type="scientific">Chaetomium tenue</name>
    <dbReference type="NCBI Taxonomy" id="1854479"/>
    <lineage>
        <taxon>Eukaryota</taxon>
        <taxon>Fungi</taxon>
        <taxon>Dikarya</taxon>
        <taxon>Ascomycota</taxon>
        <taxon>Pezizomycotina</taxon>
        <taxon>Sordariomycetes</taxon>
        <taxon>Sordariomycetidae</taxon>
        <taxon>Sordariales</taxon>
        <taxon>Chaetomiaceae</taxon>
        <taxon>Chaetomium</taxon>
    </lineage>
</organism>
<dbReference type="EMBL" id="JAGIZQ010000006">
    <property type="protein sequence ID" value="KAH6623704.1"/>
    <property type="molecule type" value="Genomic_DNA"/>
</dbReference>
<protein>
    <submittedName>
        <fullName evidence="1">Kinase-like domain-containing protein</fullName>
    </submittedName>
</protein>
<evidence type="ECO:0000313" key="1">
    <source>
        <dbReference type="EMBL" id="KAH6623704.1"/>
    </source>
</evidence>
<evidence type="ECO:0000313" key="2">
    <source>
        <dbReference type="Proteomes" id="UP000724584"/>
    </source>
</evidence>
<comment type="caution">
    <text evidence="1">The sequence shown here is derived from an EMBL/GenBank/DDBJ whole genome shotgun (WGS) entry which is preliminary data.</text>
</comment>
<reference evidence="1 2" key="1">
    <citation type="journal article" date="2021" name="Nat. Commun.">
        <title>Genetic determinants of endophytism in the Arabidopsis root mycobiome.</title>
        <authorList>
            <person name="Mesny F."/>
            <person name="Miyauchi S."/>
            <person name="Thiergart T."/>
            <person name="Pickel B."/>
            <person name="Atanasova L."/>
            <person name="Karlsson M."/>
            <person name="Huettel B."/>
            <person name="Barry K.W."/>
            <person name="Haridas S."/>
            <person name="Chen C."/>
            <person name="Bauer D."/>
            <person name="Andreopoulos W."/>
            <person name="Pangilinan J."/>
            <person name="LaButti K."/>
            <person name="Riley R."/>
            <person name="Lipzen A."/>
            <person name="Clum A."/>
            <person name="Drula E."/>
            <person name="Henrissat B."/>
            <person name="Kohler A."/>
            <person name="Grigoriev I.V."/>
            <person name="Martin F.M."/>
            <person name="Hacquard S."/>
        </authorList>
    </citation>
    <scope>NUCLEOTIDE SEQUENCE [LARGE SCALE GENOMIC DNA]</scope>
    <source>
        <strain evidence="1 2">MPI-SDFR-AT-0079</strain>
    </source>
</reference>
<name>A0ACB7NZ12_9PEZI</name>